<dbReference type="GO" id="GO:0004563">
    <property type="term" value="F:beta-N-acetylhexosaminidase activity"/>
    <property type="evidence" value="ECO:0007669"/>
    <property type="project" value="UniProtKB-EC"/>
</dbReference>
<dbReference type="KEGG" id="salk:FBQ74_15140"/>
<evidence type="ECO:0000256" key="6">
    <source>
        <dbReference type="SAM" id="SignalP"/>
    </source>
</evidence>
<keyword evidence="6" id="KW-0732">Signal</keyword>
<accession>A0A5B7YJF5</accession>
<evidence type="ECO:0000256" key="4">
    <source>
        <dbReference type="ARBA" id="ARBA00022801"/>
    </source>
</evidence>
<comment type="similarity">
    <text evidence="2">Belongs to the glycosyl hydrolase 3 family.</text>
</comment>
<keyword evidence="5" id="KW-0326">Glycosidase</keyword>
<dbReference type="InterPro" id="IPR050226">
    <property type="entry name" value="NagZ_Beta-hexosaminidase"/>
</dbReference>
<dbReference type="PANTHER" id="PTHR30480">
    <property type="entry name" value="BETA-HEXOSAMINIDASE-RELATED"/>
    <property type="match status" value="1"/>
</dbReference>
<dbReference type="InterPro" id="IPR001764">
    <property type="entry name" value="Glyco_hydro_3_N"/>
</dbReference>
<gene>
    <name evidence="8" type="ORF">FBQ74_15140</name>
</gene>
<evidence type="ECO:0000313" key="9">
    <source>
        <dbReference type="Proteomes" id="UP000304912"/>
    </source>
</evidence>
<dbReference type="InterPro" id="IPR019800">
    <property type="entry name" value="Glyco_hydro_3_AS"/>
</dbReference>
<dbReference type="EMBL" id="CP039852">
    <property type="protein sequence ID" value="QCZ94719.1"/>
    <property type="molecule type" value="Genomic_DNA"/>
</dbReference>
<evidence type="ECO:0000256" key="3">
    <source>
        <dbReference type="ARBA" id="ARBA00012663"/>
    </source>
</evidence>
<feature type="domain" description="Glycoside hydrolase family 3 N-terminal" evidence="7">
    <location>
        <begin position="63"/>
        <end position="384"/>
    </location>
</feature>
<dbReference type="PANTHER" id="PTHR30480:SF13">
    <property type="entry name" value="BETA-HEXOSAMINIDASE"/>
    <property type="match status" value="1"/>
</dbReference>
<feature type="chain" id="PRO_5022942144" description="beta-N-acetylhexosaminidase" evidence="6">
    <location>
        <begin position="23"/>
        <end position="618"/>
    </location>
</feature>
<dbReference type="InterPro" id="IPR036962">
    <property type="entry name" value="Glyco_hydro_3_N_sf"/>
</dbReference>
<organism evidence="8 9">
    <name type="scientific">Salinimonas iocasae</name>
    <dbReference type="NCBI Taxonomy" id="2572577"/>
    <lineage>
        <taxon>Bacteria</taxon>
        <taxon>Pseudomonadati</taxon>
        <taxon>Pseudomonadota</taxon>
        <taxon>Gammaproteobacteria</taxon>
        <taxon>Alteromonadales</taxon>
        <taxon>Alteromonadaceae</taxon>
        <taxon>Alteromonas/Salinimonas group</taxon>
        <taxon>Salinimonas</taxon>
    </lineage>
</organism>
<name>A0A5B7YJF5_9ALTE</name>
<dbReference type="InterPro" id="IPR017853">
    <property type="entry name" value="GH"/>
</dbReference>
<proteinExistence type="inferred from homology"/>
<evidence type="ECO:0000313" key="8">
    <source>
        <dbReference type="EMBL" id="QCZ94719.1"/>
    </source>
</evidence>
<sequence>MYNAALICIFFLFFVFSSQATAADRDDPSTMLGQKLMLDFRYFCEDNTPSASCRTPMTTLPSALKSLLTEGRIGGVILFSENIQSTEQLVALNYQLQSLMAEHDLPPLFIAIDQEGGRVARIPDSIATRFVGNMAIGASGDDDAQYAQAVAEKLASSMKLLGFNVNFAPSVDVNVNPQNPVINVRSYGESAEQVARLGQVTVSAFEQHNILSAIKHFPGHGDTHVDSHTGLPEVTHSRQRVNAVDLLPFKTIIENQPPAMVMTAHIQYPQLDGSKVKTRNGQMRVVPATLSKPILTGVLRDELGFDGLIVTDAMDMAGIAHYFSPRDALIKTFNAGADIALMPFAIRNDKDIEAFHGLRRYLLKQLEAGQLDKEQLTASAQRVAATKSRFNVGQFTRQPLKNRLQAAVQQLPDNDAARTEQRLADAALTLIGGKQALPLNQKGRWRIVMPDAARCNAIVNAIKMLESQITVACRPLVKLPDKSPWQQWNSDDVLIVGDITPAHTVAEMGGLDPQALIKQRSRLTERHAFFQKLMEKSGKAGATNVFVSMRAPYNAADFSSVSDVQLATFGYNVEVTNSGEARGAVFTTLAKTLLGLQTPTGRSPVTLTSTPVNQAQAQ</sequence>
<keyword evidence="4" id="KW-0378">Hydrolase</keyword>
<dbReference type="PROSITE" id="PS00775">
    <property type="entry name" value="GLYCOSYL_HYDROL_F3"/>
    <property type="match status" value="1"/>
</dbReference>
<comment type="catalytic activity">
    <reaction evidence="1">
        <text>Hydrolysis of terminal non-reducing N-acetyl-D-hexosamine residues in N-acetyl-beta-D-hexosaminides.</text>
        <dbReference type="EC" id="3.2.1.52"/>
    </reaction>
</comment>
<dbReference type="AlphaFoldDB" id="A0A5B7YJF5"/>
<dbReference type="RefSeq" id="WP_139757455.1">
    <property type="nucleotide sequence ID" value="NZ_CP039852.1"/>
</dbReference>
<evidence type="ECO:0000256" key="2">
    <source>
        <dbReference type="ARBA" id="ARBA00005336"/>
    </source>
</evidence>
<evidence type="ECO:0000256" key="1">
    <source>
        <dbReference type="ARBA" id="ARBA00001231"/>
    </source>
</evidence>
<dbReference type="OrthoDB" id="9786661at2"/>
<evidence type="ECO:0000256" key="5">
    <source>
        <dbReference type="ARBA" id="ARBA00023295"/>
    </source>
</evidence>
<dbReference type="Pfam" id="PF00933">
    <property type="entry name" value="Glyco_hydro_3"/>
    <property type="match status" value="1"/>
</dbReference>
<dbReference type="Gene3D" id="3.40.50.1700">
    <property type="entry name" value="Glycoside hydrolase family 3 C-terminal domain"/>
    <property type="match status" value="1"/>
</dbReference>
<feature type="signal peptide" evidence="6">
    <location>
        <begin position="1"/>
        <end position="22"/>
    </location>
</feature>
<dbReference type="GO" id="GO:0005975">
    <property type="term" value="P:carbohydrate metabolic process"/>
    <property type="evidence" value="ECO:0007669"/>
    <property type="project" value="InterPro"/>
</dbReference>
<dbReference type="Gene3D" id="3.20.20.300">
    <property type="entry name" value="Glycoside hydrolase, family 3, N-terminal domain"/>
    <property type="match status" value="1"/>
</dbReference>
<dbReference type="EC" id="3.2.1.52" evidence="3"/>
<evidence type="ECO:0000259" key="7">
    <source>
        <dbReference type="Pfam" id="PF00933"/>
    </source>
</evidence>
<dbReference type="InterPro" id="IPR036881">
    <property type="entry name" value="Glyco_hydro_3_C_sf"/>
</dbReference>
<keyword evidence="9" id="KW-1185">Reference proteome</keyword>
<dbReference type="SUPFAM" id="SSF51445">
    <property type="entry name" value="(Trans)glycosidases"/>
    <property type="match status" value="1"/>
</dbReference>
<dbReference type="GO" id="GO:0009254">
    <property type="term" value="P:peptidoglycan turnover"/>
    <property type="evidence" value="ECO:0007669"/>
    <property type="project" value="TreeGrafter"/>
</dbReference>
<dbReference type="Proteomes" id="UP000304912">
    <property type="component" value="Chromosome"/>
</dbReference>
<reference evidence="8 9" key="1">
    <citation type="submission" date="2019-04" db="EMBL/GenBank/DDBJ databases">
        <title>Salinimonas iocasae sp. nov., a halophilic bacterium isolated from the outer tube casing of tubeworms in Okinawa Trough.</title>
        <authorList>
            <person name="Zhang H."/>
            <person name="Wang H."/>
            <person name="Li C."/>
        </authorList>
    </citation>
    <scope>NUCLEOTIDE SEQUENCE [LARGE SCALE GENOMIC DNA]</scope>
    <source>
        <strain evidence="8 9">KX18D6</strain>
    </source>
</reference>
<protein>
    <recommendedName>
        <fullName evidence="3">beta-N-acetylhexosaminidase</fullName>
        <ecNumber evidence="3">3.2.1.52</ecNumber>
    </recommendedName>
</protein>